<evidence type="ECO:0000259" key="1">
    <source>
        <dbReference type="PROSITE" id="PS51186"/>
    </source>
</evidence>
<dbReference type="RefSeq" id="WP_390228694.1">
    <property type="nucleotide sequence ID" value="NZ_JBHSCN010000005.1"/>
</dbReference>
<dbReference type="EC" id="2.3.-.-" evidence="2"/>
<name>A0ABV8Q5K9_9MICO</name>
<reference evidence="3" key="1">
    <citation type="journal article" date="2019" name="Int. J. Syst. Evol. Microbiol.">
        <title>The Global Catalogue of Microorganisms (GCM) 10K type strain sequencing project: providing services to taxonomists for standard genome sequencing and annotation.</title>
        <authorList>
            <consortium name="The Broad Institute Genomics Platform"/>
            <consortium name="The Broad Institute Genome Sequencing Center for Infectious Disease"/>
            <person name="Wu L."/>
            <person name="Ma J."/>
        </authorList>
    </citation>
    <scope>NUCLEOTIDE SEQUENCE [LARGE SCALE GENOMIC DNA]</scope>
    <source>
        <strain evidence="3">CGMCC 1.10363</strain>
    </source>
</reference>
<dbReference type="PANTHER" id="PTHR43792">
    <property type="entry name" value="GNAT FAMILY, PUTATIVE (AFU_ORTHOLOGUE AFUA_3G00765)-RELATED-RELATED"/>
    <property type="match status" value="1"/>
</dbReference>
<organism evidence="2 3">
    <name type="scientific">Gryllotalpicola reticulitermitis</name>
    <dbReference type="NCBI Taxonomy" id="1184153"/>
    <lineage>
        <taxon>Bacteria</taxon>
        <taxon>Bacillati</taxon>
        <taxon>Actinomycetota</taxon>
        <taxon>Actinomycetes</taxon>
        <taxon>Micrococcales</taxon>
        <taxon>Microbacteriaceae</taxon>
        <taxon>Gryllotalpicola</taxon>
    </lineage>
</organism>
<feature type="domain" description="N-acetyltransferase" evidence="1">
    <location>
        <begin position="9"/>
        <end position="170"/>
    </location>
</feature>
<dbReference type="InterPro" id="IPR000182">
    <property type="entry name" value="GNAT_dom"/>
</dbReference>
<keyword evidence="2" id="KW-0012">Acyltransferase</keyword>
<gene>
    <name evidence="2" type="ORF">ACFOYW_09520</name>
</gene>
<evidence type="ECO:0000313" key="3">
    <source>
        <dbReference type="Proteomes" id="UP001595900"/>
    </source>
</evidence>
<dbReference type="Proteomes" id="UP001595900">
    <property type="component" value="Unassembled WGS sequence"/>
</dbReference>
<dbReference type="SUPFAM" id="SSF55729">
    <property type="entry name" value="Acyl-CoA N-acyltransferases (Nat)"/>
    <property type="match status" value="1"/>
</dbReference>
<dbReference type="GO" id="GO:0016746">
    <property type="term" value="F:acyltransferase activity"/>
    <property type="evidence" value="ECO:0007669"/>
    <property type="project" value="UniProtKB-KW"/>
</dbReference>
<dbReference type="PANTHER" id="PTHR43792:SF1">
    <property type="entry name" value="N-ACETYLTRANSFERASE DOMAIN-CONTAINING PROTEIN"/>
    <property type="match status" value="1"/>
</dbReference>
<dbReference type="InterPro" id="IPR016181">
    <property type="entry name" value="Acyl_CoA_acyltransferase"/>
</dbReference>
<accession>A0ABV8Q5K9</accession>
<dbReference type="InterPro" id="IPR051531">
    <property type="entry name" value="N-acetyltransferase"/>
</dbReference>
<comment type="caution">
    <text evidence="2">The sequence shown here is derived from an EMBL/GenBank/DDBJ whole genome shotgun (WGS) entry which is preliminary data.</text>
</comment>
<keyword evidence="3" id="KW-1185">Reference proteome</keyword>
<keyword evidence="2" id="KW-0808">Transferase</keyword>
<protein>
    <submittedName>
        <fullName evidence="2">GNAT family N-acetyltransferase</fullName>
        <ecNumber evidence="2">2.3.-.-</ecNumber>
    </submittedName>
</protein>
<evidence type="ECO:0000313" key="2">
    <source>
        <dbReference type="EMBL" id="MFC4243610.1"/>
    </source>
</evidence>
<dbReference type="Gene3D" id="3.40.630.30">
    <property type="match status" value="1"/>
</dbReference>
<dbReference type="PROSITE" id="PS51186">
    <property type="entry name" value="GNAT"/>
    <property type="match status" value="1"/>
</dbReference>
<dbReference type="Pfam" id="PF13302">
    <property type="entry name" value="Acetyltransf_3"/>
    <property type="match status" value="1"/>
</dbReference>
<sequence length="182" mass="19914">MLPVETARLTLSRPEDADAEELFVIGSDPRVWRHFPSGRHADIAQTRAVMSRWLESWIQVGLGAWVVRPLGSSRVIGYGGCTLMAGGTIWNLGYRLAADEHGQGYATEIAQEAVRHAALVLPDLPIVAYLLEHNIASARVAVKLGFDLAYRGRDADNPDPSAIRLVYSNRALTDAELGVVLR</sequence>
<dbReference type="EMBL" id="JBHSCN010000005">
    <property type="protein sequence ID" value="MFC4243610.1"/>
    <property type="molecule type" value="Genomic_DNA"/>
</dbReference>
<proteinExistence type="predicted"/>